<proteinExistence type="predicted"/>
<dbReference type="KEGG" id="ccp:CHC_T00002919001"/>
<dbReference type="EMBL" id="HG001694">
    <property type="protein sequence ID" value="CDF34488.1"/>
    <property type="molecule type" value="Genomic_DNA"/>
</dbReference>
<evidence type="ECO:0000313" key="1">
    <source>
        <dbReference type="EMBL" id="CDF34488.1"/>
    </source>
</evidence>
<protein>
    <recommendedName>
        <fullName evidence="3">Endonuclease/exonuclease/phosphatase domain-containing protein</fullName>
    </recommendedName>
</protein>
<dbReference type="Gramene" id="CDF34488">
    <property type="protein sequence ID" value="CDF34488"/>
    <property type="gene ID" value="CHC_T00002919001"/>
</dbReference>
<sequence>MRYHLLKGSEFTKRTRRRAVAGLRRLRQRLDAQIPAKDSEQHLLLATWNIRDLTKTSRRRLPESLFYLAEVISRFDIVAIQEVNALKEWERIMYILGPDWDYIATDEADRENGGNGERLTYVFDRRKVSFQNIAGELVLPPSALISAETKTGLQFARTPYVALFQSGWFKFALCTVHIYFGKNYGEKLEQRRLEIEAVARYFGTKSAKEFSEHERTLILLGDFNIISPKHKTMAALEGQGFKIPKALRKKPSNSKKTSHYDQIAFGTRQEVLEFVDRFCDDPRDCNAGVFDPFESVYRAEDEERYLKEQNGDQRAFETWRTYEISDHQAMWVRLQVNSSEEYLKSLGAIS</sequence>
<dbReference type="RefSeq" id="XP_005714307.1">
    <property type="nucleotide sequence ID" value="XM_005714250.1"/>
</dbReference>
<accession>R7Q9Q7</accession>
<dbReference type="STRING" id="2769.R7Q9Q7"/>
<dbReference type="Proteomes" id="UP000012073">
    <property type="component" value="Unassembled WGS sequence"/>
</dbReference>
<dbReference type="InterPro" id="IPR036691">
    <property type="entry name" value="Endo/exonu/phosph_ase_sf"/>
</dbReference>
<dbReference type="CDD" id="cd10283">
    <property type="entry name" value="MnuA_DNase1-like"/>
    <property type="match status" value="1"/>
</dbReference>
<keyword evidence="2" id="KW-1185">Reference proteome</keyword>
<reference evidence="2" key="1">
    <citation type="journal article" date="2013" name="Proc. Natl. Acad. Sci. U.S.A.">
        <title>Genome structure and metabolic features in the red seaweed Chondrus crispus shed light on evolution of the Archaeplastida.</title>
        <authorList>
            <person name="Collen J."/>
            <person name="Porcel B."/>
            <person name="Carre W."/>
            <person name="Ball S.G."/>
            <person name="Chaparro C."/>
            <person name="Tonon T."/>
            <person name="Barbeyron T."/>
            <person name="Michel G."/>
            <person name="Noel B."/>
            <person name="Valentin K."/>
            <person name="Elias M."/>
            <person name="Artiguenave F."/>
            <person name="Arun A."/>
            <person name="Aury J.M."/>
            <person name="Barbosa-Neto J.F."/>
            <person name="Bothwell J.H."/>
            <person name="Bouget F.Y."/>
            <person name="Brillet L."/>
            <person name="Cabello-Hurtado F."/>
            <person name="Capella-Gutierrez S."/>
            <person name="Charrier B."/>
            <person name="Cladiere L."/>
            <person name="Cock J.M."/>
            <person name="Coelho S.M."/>
            <person name="Colleoni C."/>
            <person name="Czjzek M."/>
            <person name="Da Silva C."/>
            <person name="Delage L."/>
            <person name="Denoeud F."/>
            <person name="Deschamps P."/>
            <person name="Dittami S.M."/>
            <person name="Gabaldon T."/>
            <person name="Gachon C.M."/>
            <person name="Groisillier A."/>
            <person name="Herve C."/>
            <person name="Jabbari K."/>
            <person name="Katinka M."/>
            <person name="Kloareg B."/>
            <person name="Kowalczyk N."/>
            <person name="Labadie K."/>
            <person name="Leblanc C."/>
            <person name="Lopez P.J."/>
            <person name="McLachlan D.H."/>
            <person name="Meslet-Cladiere L."/>
            <person name="Moustafa A."/>
            <person name="Nehr Z."/>
            <person name="Nyvall Collen P."/>
            <person name="Panaud O."/>
            <person name="Partensky F."/>
            <person name="Poulain J."/>
            <person name="Rensing S.A."/>
            <person name="Rousvoal S."/>
            <person name="Samson G."/>
            <person name="Symeonidi A."/>
            <person name="Weissenbach J."/>
            <person name="Zambounis A."/>
            <person name="Wincker P."/>
            <person name="Boyen C."/>
        </authorList>
    </citation>
    <scope>NUCLEOTIDE SEQUENCE [LARGE SCALE GENOMIC DNA]</scope>
    <source>
        <strain evidence="2">cv. Stackhouse</strain>
    </source>
</reference>
<dbReference type="SUPFAM" id="SSF56219">
    <property type="entry name" value="DNase I-like"/>
    <property type="match status" value="1"/>
</dbReference>
<name>R7Q9Q7_CHOCR</name>
<evidence type="ECO:0008006" key="3">
    <source>
        <dbReference type="Google" id="ProtNLM"/>
    </source>
</evidence>
<evidence type="ECO:0000313" key="2">
    <source>
        <dbReference type="Proteomes" id="UP000012073"/>
    </source>
</evidence>
<dbReference type="OrthoDB" id="6237065at2759"/>
<dbReference type="Gene3D" id="3.60.10.10">
    <property type="entry name" value="Endonuclease/exonuclease/phosphatase"/>
    <property type="match status" value="1"/>
</dbReference>
<gene>
    <name evidence="1" type="ORF">CHC_T00002919001</name>
</gene>
<dbReference type="AlphaFoldDB" id="R7Q9Q7"/>
<dbReference type="GeneID" id="17322016"/>
<organism evidence="1 2">
    <name type="scientific">Chondrus crispus</name>
    <name type="common">Carrageen Irish moss</name>
    <name type="synonym">Polymorpha crispa</name>
    <dbReference type="NCBI Taxonomy" id="2769"/>
    <lineage>
        <taxon>Eukaryota</taxon>
        <taxon>Rhodophyta</taxon>
        <taxon>Florideophyceae</taxon>
        <taxon>Rhodymeniophycidae</taxon>
        <taxon>Gigartinales</taxon>
        <taxon>Gigartinaceae</taxon>
        <taxon>Chondrus</taxon>
    </lineage>
</organism>